<reference evidence="9" key="1">
    <citation type="submission" date="2018-05" db="EMBL/GenBank/DDBJ databases">
        <authorList>
            <person name="Pedro S.L.S."/>
            <person name="Freitas R.C."/>
            <person name="Barreto A.S."/>
            <person name="Lima A.O.S."/>
        </authorList>
    </citation>
    <scope>NUCLEOTIDE SEQUENCE</scope>
    <source>
        <strain evidence="9">BP203</strain>
        <tissue evidence="9">Muscle</tissue>
    </source>
</reference>
<evidence type="ECO:0000313" key="9">
    <source>
        <dbReference type="EMBL" id="NIG57846.1"/>
    </source>
</evidence>
<evidence type="ECO:0000256" key="3">
    <source>
        <dbReference type="ARBA" id="ARBA00009466"/>
    </source>
</evidence>
<evidence type="ECO:0000256" key="6">
    <source>
        <dbReference type="ARBA" id="ARBA00022927"/>
    </source>
</evidence>
<protein>
    <submittedName>
        <fullName evidence="9">Exportin-7</fullName>
    </submittedName>
</protein>
<proteinExistence type="inferred from homology"/>
<sequence>MEKENCCNGEISRHILRERLPSSLGSRDGLEDPLEDTGLVQQQLDQLSTIGRCEYEKTCALLVQLFDQSAQSYQELLQSASASPMDIAVQEGRLTWLVYIIGAVIGGRVSFASTDEQDAMDGELVCRVLQLMNLTDSRLAQAGNEKLELAMLSFFEQFRKIYIGDQVQKSSKLYRRLSEVLGLNDETMVLSVFIGKISVRKLVKLSAVQFMLNNHTGMERNKDGTGSSLVRHARKMCLE</sequence>
<dbReference type="InterPro" id="IPR044189">
    <property type="entry name" value="XPO4/7-like"/>
</dbReference>
<keyword evidence="6" id="KW-0653">Protein transport</keyword>
<keyword evidence="5" id="KW-0963">Cytoplasm</keyword>
<keyword evidence="7" id="KW-0539">Nucleus</keyword>
<dbReference type="Proteomes" id="UP001165941">
    <property type="component" value="Unassembled WGS sequence"/>
</dbReference>
<gene>
    <name evidence="9" type="ORF">BU61_149</name>
</gene>
<evidence type="ECO:0000259" key="8">
    <source>
        <dbReference type="Pfam" id="PF25795"/>
    </source>
</evidence>
<accession>A0ABX0RY81</accession>
<dbReference type="PANTHER" id="PTHR12596:SF11">
    <property type="entry name" value="EXPORTIN-7"/>
    <property type="match status" value="1"/>
</dbReference>
<dbReference type="Pfam" id="PF25795">
    <property type="entry name" value="TPR_XPO7"/>
    <property type="match status" value="1"/>
</dbReference>
<comment type="similarity">
    <text evidence="3">Belongs to the exportin family.</text>
</comment>
<evidence type="ECO:0000256" key="5">
    <source>
        <dbReference type="ARBA" id="ARBA00022490"/>
    </source>
</evidence>
<feature type="domain" description="Exportin-7/Ran-binding protein 17 TPR repeats" evidence="8">
    <location>
        <begin position="27"/>
        <end position="198"/>
    </location>
</feature>
<dbReference type="PANTHER" id="PTHR12596">
    <property type="entry name" value="EXPORTIN 4,7-RELATED"/>
    <property type="match status" value="1"/>
</dbReference>
<dbReference type="EMBL" id="PGGH01004387">
    <property type="protein sequence ID" value="NIG57846.1"/>
    <property type="molecule type" value="Genomic_DNA"/>
</dbReference>
<comment type="caution">
    <text evidence="9">The sequence shown here is derived from an EMBL/GenBank/DDBJ whole genome shotgun (WGS) entry which is preliminary data.</text>
</comment>
<keyword evidence="10" id="KW-1185">Reference proteome</keyword>
<evidence type="ECO:0000313" key="10">
    <source>
        <dbReference type="Proteomes" id="UP001165941"/>
    </source>
</evidence>
<evidence type="ECO:0000256" key="1">
    <source>
        <dbReference type="ARBA" id="ARBA00004123"/>
    </source>
</evidence>
<evidence type="ECO:0000256" key="2">
    <source>
        <dbReference type="ARBA" id="ARBA00004496"/>
    </source>
</evidence>
<evidence type="ECO:0000256" key="4">
    <source>
        <dbReference type="ARBA" id="ARBA00022448"/>
    </source>
</evidence>
<name>A0ABX0RY81_PONBL</name>
<organism evidence="9 10">
    <name type="scientific">Pontoporia blainvillei</name>
    <name type="common">Franciscana</name>
    <name type="synonym">Delphinus blainvillei</name>
    <dbReference type="NCBI Taxonomy" id="48723"/>
    <lineage>
        <taxon>Eukaryota</taxon>
        <taxon>Metazoa</taxon>
        <taxon>Chordata</taxon>
        <taxon>Craniata</taxon>
        <taxon>Vertebrata</taxon>
        <taxon>Euteleostomi</taxon>
        <taxon>Mammalia</taxon>
        <taxon>Eutheria</taxon>
        <taxon>Laurasiatheria</taxon>
        <taxon>Artiodactyla</taxon>
        <taxon>Whippomorpha</taxon>
        <taxon>Cetacea</taxon>
        <taxon>Odontoceti</taxon>
        <taxon>Pontoporiidae</taxon>
        <taxon>Pontoporia</taxon>
    </lineage>
</organism>
<keyword evidence="4" id="KW-0813">Transport</keyword>
<evidence type="ECO:0000256" key="7">
    <source>
        <dbReference type="ARBA" id="ARBA00023242"/>
    </source>
</evidence>
<dbReference type="InterPro" id="IPR057947">
    <property type="entry name" value="TPR_XPO7/RBP17"/>
</dbReference>
<comment type="subcellular location">
    <subcellularLocation>
        <location evidence="2">Cytoplasm</location>
    </subcellularLocation>
    <subcellularLocation>
        <location evidence="1">Nucleus</location>
    </subcellularLocation>
</comment>